<evidence type="ECO:0000256" key="2">
    <source>
        <dbReference type="ARBA" id="ARBA00008072"/>
    </source>
</evidence>
<sequence>MAKSPETQYPVQVIGWAAHDSSGHLSPFKFSRRATGEHDVQFRVLYCGICHSDLSMAKNEWGWTVYPNVPGHEIVGVVTEVGNKVEKFKVGDKVGVGALLASCRNCDMCAQDLEVYCAQKIFSTGAIDTDGNPTHGGFCDLMVADEHYVIRWPENLPMDAGAPLLCAGITTYSPLRYFGLDKPGIHVGIVGLGGLGHLAVKIAKAFGAKVTVISTSASKKQEAIQKLGADAFLVSSDPEQMQAAVSTMDGILDTVSANHPIVHLLNLLKPQGKFIMLGISEKPPELPTIPVIMGRKTIAGSAIGGMKETQEMVDFAAKHNILADIEIIPIDYANTAMERLKKADVKYRFVIDIGNSLKSA</sequence>
<dbReference type="RefSeq" id="XP_027074829.1">
    <property type="nucleotide sequence ID" value="XM_027219028.2"/>
</dbReference>
<comment type="similarity">
    <text evidence="2 6">Belongs to the zinc-containing alcohol dehydrogenase family.</text>
</comment>
<name>A0A6P6T8Z5_COFAR</name>
<dbReference type="GO" id="GO:0008270">
    <property type="term" value="F:zinc ion binding"/>
    <property type="evidence" value="ECO:0007669"/>
    <property type="project" value="InterPro"/>
</dbReference>
<dbReference type="InterPro" id="IPR011032">
    <property type="entry name" value="GroES-like_sf"/>
</dbReference>
<dbReference type="InterPro" id="IPR013149">
    <property type="entry name" value="ADH-like_C"/>
</dbReference>
<keyword evidence="8" id="KW-1185">Reference proteome</keyword>
<dbReference type="SMART" id="SM00829">
    <property type="entry name" value="PKS_ER"/>
    <property type="match status" value="1"/>
</dbReference>
<dbReference type="GO" id="GO:0016616">
    <property type="term" value="F:oxidoreductase activity, acting on the CH-OH group of donors, NAD or NADP as acceptor"/>
    <property type="evidence" value="ECO:0007669"/>
    <property type="project" value="InterPro"/>
</dbReference>
<feature type="domain" description="Enoyl reductase (ER)" evidence="7">
    <location>
        <begin position="23"/>
        <end position="351"/>
    </location>
</feature>
<dbReference type="OrthoDB" id="1879366at2759"/>
<keyword evidence="4 6" id="KW-0862">Zinc</keyword>
<organism evidence="8 9">
    <name type="scientific">Coffea arabica</name>
    <name type="common">Arabian coffee</name>
    <dbReference type="NCBI Taxonomy" id="13443"/>
    <lineage>
        <taxon>Eukaryota</taxon>
        <taxon>Viridiplantae</taxon>
        <taxon>Streptophyta</taxon>
        <taxon>Embryophyta</taxon>
        <taxon>Tracheophyta</taxon>
        <taxon>Spermatophyta</taxon>
        <taxon>Magnoliopsida</taxon>
        <taxon>eudicotyledons</taxon>
        <taxon>Gunneridae</taxon>
        <taxon>Pentapetalae</taxon>
        <taxon>asterids</taxon>
        <taxon>lamiids</taxon>
        <taxon>Gentianales</taxon>
        <taxon>Rubiaceae</taxon>
        <taxon>Ixoroideae</taxon>
        <taxon>Gardenieae complex</taxon>
        <taxon>Bertiereae - Coffeeae clade</taxon>
        <taxon>Coffeeae</taxon>
        <taxon>Coffea</taxon>
    </lineage>
</organism>
<dbReference type="GeneID" id="113699009"/>
<dbReference type="PANTHER" id="PTHR42683">
    <property type="entry name" value="ALDEHYDE REDUCTASE"/>
    <property type="match status" value="1"/>
</dbReference>
<dbReference type="InterPro" id="IPR047109">
    <property type="entry name" value="CAD-like"/>
</dbReference>
<reference evidence="9" key="2">
    <citation type="submission" date="2025-08" db="UniProtKB">
        <authorList>
            <consortium name="RefSeq"/>
        </authorList>
    </citation>
    <scope>IDENTIFICATION</scope>
    <source>
        <tissue evidence="9">Leaves</tissue>
    </source>
</reference>
<evidence type="ECO:0000256" key="4">
    <source>
        <dbReference type="ARBA" id="ARBA00022833"/>
    </source>
</evidence>
<reference evidence="8" key="1">
    <citation type="journal article" date="2025" name="Foods">
        <title>Unveiling the Microbial Signatures of Arabica Coffee Cherries: Insights into Ripeness Specific Diversity, Functional Traits, and Implications for Quality and Safety.</title>
        <authorList>
            <consortium name="RefSeq"/>
            <person name="Tenea G.N."/>
            <person name="Cifuentes V."/>
            <person name="Reyes P."/>
            <person name="Cevallos-Vallejos M."/>
        </authorList>
    </citation>
    <scope>NUCLEOTIDE SEQUENCE [LARGE SCALE GENOMIC DNA]</scope>
</reference>
<dbReference type="InterPro" id="IPR002328">
    <property type="entry name" value="ADH_Zn_CS"/>
</dbReference>
<evidence type="ECO:0000256" key="5">
    <source>
        <dbReference type="ARBA" id="ARBA00023002"/>
    </source>
</evidence>
<dbReference type="Pfam" id="PF00107">
    <property type="entry name" value="ADH_zinc_N"/>
    <property type="match status" value="1"/>
</dbReference>
<proteinExistence type="inferred from homology"/>
<dbReference type="CDD" id="cd05283">
    <property type="entry name" value="CAD1"/>
    <property type="match status" value="1"/>
</dbReference>
<dbReference type="Proteomes" id="UP001652660">
    <property type="component" value="Chromosome 7e"/>
</dbReference>
<dbReference type="FunFam" id="3.90.180.10:FF:000004">
    <property type="entry name" value="probable cinnamyl alcohol dehydrogenase"/>
    <property type="match status" value="1"/>
</dbReference>
<keyword evidence="3 6" id="KW-0479">Metal-binding</keyword>
<evidence type="ECO:0000259" key="7">
    <source>
        <dbReference type="SMART" id="SM00829"/>
    </source>
</evidence>
<evidence type="ECO:0000256" key="6">
    <source>
        <dbReference type="RuleBase" id="RU361277"/>
    </source>
</evidence>
<dbReference type="InterPro" id="IPR020843">
    <property type="entry name" value="ER"/>
</dbReference>
<accession>A0A6P6T8Z5</accession>
<evidence type="ECO:0000313" key="8">
    <source>
        <dbReference type="Proteomes" id="UP001652660"/>
    </source>
</evidence>
<dbReference type="InterPro" id="IPR013154">
    <property type="entry name" value="ADH-like_N"/>
</dbReference>
<dbReference type="PROSITE" id="PS00059">
    <property type="entry name" value="ADH_ZINC"/>
    <property type="match status" value="1"/>
</dbReference>
<dbReference type="SUPFAM" id="SSF50129">
    <property type="entry name" value="GroES-like"/>
    <property type="match status" value="1"/>
</dbReference>
<protein>
    <submittedName>
        <fullName evidence="9">8-hydroxygeraniol dehydrogenase-like</fullName>
    </submittedName>
</protein>
<evidence type="ECO:0000256" key="1">
    <source>
        <dbReference type="ARBA" id="ARBA00001947"/>
    </source>
</evidence>
<dbReference type="GO" id="GO:0009809">
    <property type="term" value="P:lignin biosynthetic process"/>
    <property type="evidence" value="ECO:0007669"/>
    <property type="project" value="UniProtKB-ARBA"/>
</dbReference>
<dbReference type="FunFam" id="3.90.180.10:FF:000100">
    <property type="entry name" value="Putative cinnamyl alcohol dehydrogenase 6"/>
    <property type="match status" value="1"/>
</dbReference>
<keyword evidence="5" id="KW-0560">Oxidoreductase</keyword>
<dbReference type="InterPro" id="IPR036291">
    <property type="entry name" value="NAD(P)-bd_dom_sf"/>
</dbReference>
<dbReference type="Gene3D" id="3.40.50.720">
    <property type="entry name" value="NAD(P)-binding Rossmann-like Domain"/>
    <property type="match status" value="1"/>
</dbReference>
<evidence type="ECO:0000256" key="3">
    <source>
        <dbReference type="ARBA" id="ARBA00022723"/>
    </source>
</evidence>
<dbReference type="Gene3D" id="3.90.180.10">
    <property type="entry name" value="Medium-chain alcohol dehydrogenases, catalytic domain"/>
    <property type="match status" value="1"/>
</dbReference>
<dbReference type="AlphaFoldDB" id="A0A6P6T8Z5"/>
<comment type="cofactor">
    <cofactor evidence="1 6">
        <name>Zn(2+)</name>
        <dbReference type="ChEBI" id="CHEBI:29105"/>
    </cofactor>
</comment>
<evidence type="ECO:0000313" key="9">
    <source>
        <dbReference type="RefSeq" id="XP_027074829.1"/>
    </source>
</evidence>
<dbReference type="SUPFAM" id="SSF51735">
    <property type="entry name" value="NAD(P)-binding Rossmann-fold domains"/>
    <property type="match status" value="1"/>
</dbReference>
<gene>
    <name evidence="9" type="primary">LOC113699009</name>
</gene>
<dbReference type="Pfam" id="PF08240">
    <property type="entry name" value="ADH_N"/>
    <property type="match status" value="1"/>
</dbReference>
<dbReference type="FunFam" id="3.40.50.720:FF:000022">
    <property type="entry name" value="Cinnamyl alcohol dehydrogenase"/>
    <property type="match status" value="1"/>
</dbReference>